<dbReference type="Proteomes" id="UP001159042">
    <property type="component" value="Unassembled WGS sequence"/>
</dbReference>
<accession>A0AAV8VP08</accession>
<organism evidence="1 2">
    <name type="scientific">Exocentrus adspersus</name>
    <dbReference type="NCBI Taxonomy" id="1586481"/>
    <lineage>
        <taxon>Eukaryota</taxon>
        <taxon>Metazoa</taxon>
        <taxon>Ecdysozoa</taxon>
        <taxon>Arthropoda</taxon>
        <taxon>Hexapoda</taxon>
        <taxon>Insecta</taxon>
        <taxon>Pterygota</taxon>
        <taxon>Neoptera</taxon>
        <taxon>Endopterygota</taxon>
        <taxon>Coleoptera</taxon>
        <taxon>Polyphaga</taxon>
        <taxon>Cucujiformia</taxon>
        <taxon>Chrysomeloidea</taxon>
        <taxon>Cerambycidae</taxon>
        <taxon>Lamiinae</taxon>
        <taxon>Acanthocinini</taxon>
        <taxon>Exocentrus</taxon>
    </lineage>
</organism>
<evidence type="ECO:0000313" key="1">
    <source>
        <dbReference type="EMBL" id="KAJ8915897.1"/>
    </source>
</evidence>
<protein>
    <submittedName>
        <fullName evidence="1">Uncharacterized protein</fullName>
    </submittedName>
</protein>
<sequence>MSIVIACPDGAILGFHKIVFFSEMGIYDLSSTLQLVMKVCNKKAIYVGHSVGATVGYVYGITKSIDAQSYLKGMISLAPIAYLDGIKSYLRFLLPVAEYLKVVINHLWHEVPKTDESIKIHRGKAGLGVEELEEFNKIPFH</sequence>
<dbReference type="AlphaFoldDB" id="A0AAV8VP08"/>
<gene>
    <name evidence="1" type="ORF">NQ315_015510</name>
</gene>
<reference evidence="1 2" key="1">
    <citation type="journal article" date="2023" name="Insect Mol. Biol.">
        <title>Genome sequencing provides insights into the evolution of gene families encoding plant cell wall-degrading enzymes in longhorned beetles.</title>
        <authorList>
            <person name="Shin N.R."/>
            <person name="Okamura Y."/>
            <person name="Kirsch R."/>
            <person name="Pauchet Y."/>
        </authorList>
    </citation>
    <scope>NUCLEOTIDE SEQUENCE [LARGE SCALE GENOMIC DNA]</scope>
    <source>
        <strain evidence="1">EAD_L_NR</strain>
    </source>
</reference>
<name>A0AAV8VP08_9CUCU</name>
<keyword evidence="2" id="KW-1185">Reference proteome</keyword>
<evidence type="ECO:0000313" key="2">
    <source>
        <dbReference type="Proteomes" id="UP001159042"/>
    </source>
</evidence>
<dbReference type="PANTHER" id="PTHR11005">
    <property type="entry name" value="LYSOSOMAL ACID LIPASE-RELATED"/>
    <property type="match status" value="1"/>
</dbReference>
<proteinExistence type="predicted"/>
<dbReference type="Gene3D" id="3.40.50.1820">
    <property type="entry name" value="alpha/beta hydrolase"/>
    <property type="match status" value="1"/>
</dbReference>
<dbReference type="EMBL" id="JANEYG010000048">
    <property type="protein sequence ID" value="KAJ8915897.1"/>
    <property type="molecule type" value="Genomic_DNA"/>
</dbReference>
<dbReference type="InterPro" id="IPR029058">
    <property type="entry name" value="AB_hydrolase_fold"/>
</dbReference>
<comment type="caution">
    <text evidence="1">The sequence shown here is derived from an EMBL/GenBank/DDBJ whole genome shotgun (WGS) entry which is preliminary data.</text>
</comment>
<dbReference type="SUPFAM" id="SSF53474">
    <property type="entry name" value="alpha/beta-Hydrolases"/>
    <property type="match status" value="1"/>
</dbReference>